<keyword evidence="1" id="KW-0812">Transmembrane</keyword>
<keyword evidence="1" id="KW-0472">Membrane</keyword>
<comment type="caution">
    <text evidence="2">The sequence shown here is derived from an EMBL/GenBank/DDBJ whole genome shotgun (WGS) entry which is preliminary data.</text>
</comment>
<accession>A0A8S3ZEP5</accession>
<dbReference type="Proteomes" id="UP000678393">
    <property type="component" value="Unassembled WGS sequence"/>
</dbReference>
<proteinExistence type="predicted"/>
<keyword evidence="3" id="KW-1185">Reference proteome</keyword>
<gene>
    <name evidence="2" type="ORF">CUNI_LOCUS13582</name>
</gene>
<name>A0A8S3ZEP5_9EUPU</name>
<evidence type="ECO:0000256" key="1">
    <source>
        <dbReference type="SAM" id="Phobius"/>
    </source>
</evidence>
<evidence type="ECO:0000313" key="3">
    <source>
        <dbReference type="Proteomes" id="UP000678393"/>
    </source>
</evidence>
<protein>
    <submittedName>
        <fullName evidence="2">Uncharacterized protein</fullName>
    </submittedName>
</protein>
<keyword evidence="1" id="KW-1133">Transmembrane helix</keyword>
<dbReference type="EMBL" id="CAJHNH020002891">
    <property type="protein sequence ID" value="CAG5128024.1"/>
    <property type="molecule type" value="Genomic_DNA"/>
</dbReference>
<dbReference type="OrthoDB" id="6096638at2759"/>
<reference evidence="2" key="1">
    <citation type="submission" date="2021-04" db="EMBL/GenBank/DDBJ databases">
        <authorList>
            <consortium name="Molecular Ecology Group"/>
        </authorList>
    </citation>
    <scope>NUCLEOTIDE SEQUENCE</scope>
</reference>
<organism evidence="2 3">
    <name type="scientific">Candidula unifasciata</name>
    <dbReference type="NCBI Taxonomy" id="100452"/>
    <lineage>
        <taxon>Eukaryota</taxon>
        <taxon>Metazoa</taxon>
        <taxon>Spiralia</taxon>
        <taxon>Lophotrochozoa</taxon>
        <taxon>Mollusca</taxon>
        <taxon>Gastropoda</taxon>
        <taxon>Heterobranchia</taxon>
        <taxon>Euthyneura</taxon>
        <taxon>Panpulmonata</taxon>
        <taxon>Eupulmonata</taxon>
        <taxon>Stylommatophora</taxon>
        <taxon>Helicina</taxon>
        <taxon>Helicoidea</taxon>
        <taxon>Geomitridae</taxon>
        <taxon>Candidula</taxon>
    </lineage>
</organism>
<sequence>MSDQDSVHSNLTSVWGIIRGHIDTMVDRAISLSHMQVAENRTTVGGFKLRLKNILEDSLTHIHPGYQSGLNFHAIHEEIKGALEKAVDTAMGEVTEHSSDSSAKESFVDAVDKEIEHDVYYAGYGNTSQNESGFFESLSMKDETVFVALVSMGVIIPIIFFTLIFIFFYKKHREAKKKSHEMLLRDRSDLCVDEYNGDDKYRLDDEVPDLDLKHLRM</sequence>
<dbReference type="AlphaFoldDB" id="A0A8S3ZEP5"/>
<feature type="transmembrane region" description="Helical" evidence="1">
    <location>
        <begin position="145"/>
        <end position="169"/>
    </location>
</feature>
<evidence type="ECO:0000313" key="2">
    <source>
        <dbReference type="EMBL" id="CAG5128024.1"/>
    </source>
</evidence>